<dbReference type="EMBL" id="MCWU01000085">
    <property type="protein sequence ID" value="PMJ61221.1"/>
    <property type="molecule type" value="Genomic_DNA"/>
</dbReference>
<comment type="caution">
    <text evidence="1">The sequence shown here is derived from an EMBL/GenBank/DDBJ whole genome shotgun (WGS) entry which is preliminary data.</text>
</comment>
<organism evidence="1 2">
    <name type="scientific">Vibrio splendidus</name>
    <dbReference type="NCBI Taxonomy" id="29497"/>
    <lineage>
        <taxon>Bacteria</taxon>
        <taxon>Pseudomonadati</taxon>
        <taxon>Pseudomonadota</taxon>
        <taxon>Gammaproteobacteria</taxon>
        <taxon>Vibrionales</taxon>
        <taxon>Vibrionaceae</taxon>
        <taxon>Vibrio</taxon>
    </lineage>
</organism>
<proteinExistence type="predicted"/>
<protein>
    <submittedName>
        <fullName evidence="1">Uncharacterized protein</fullName>
    </submittedName>
</protein>
<dbReference type="AlphaFoldDB" id="A0A2N7F6C9"/>
<name>A0A2N7F6C9_VIBSP</name>
<reference evidence="2" key="1">
    <citation type="submission" date="2016-07" db="EMBL/GenBank/DDBJ databases">
        <title>Nontailed viruses are major unrecognized killers of bacteria in the ocean.</title>
        <authorList>
            <person name="Kauffman K."/>
            <person name="Hussain F."/>
            <person name="Yang J."/>
            <person name="Arevalo P."/>
            <person name="Brown J."/>
            <person name="Cutler M."/>
            <person name="Kelly L."/>
            <person name="Polz M.F."/>
        </authorList>
    </citation>
    <scope>NUCLEOTIDE SEQUENCE [LARGE SCALE GENOMIC DNA]</scope>
    <source>
        <strain evidence="2">10N.261.55.E11</strain>
    </source>
</reference>
<sequence length="194" mass="21631">MFEPIEFEMEPLQLVVSLPGLDSVSNGRFIPLDSLSVSSLSGTVFDGLFASGLSPEQSQELAQFCEDQNTEFFIFENPSNSLAVIRDVVINLVDKLFSDEMLNNIDFADLRTLNQYSDYLFAFNNKRSALDFMDSQQLGVITGGIHLAHGHTNSSEYETTNKELLKYISNNGFLCASYHSFGRSECTVLVGVRK</sequence>
<dbReference type="Proteomes" id="UP000235330">
    <property type="component" value="Unassembled WGS sequence"/>
</dbReference>
<dbReference type="RefSeq" id="WP_102517478.1">
    <property type="nucleotide sequence ID" value="NZ_CAWNSM010000085.1"/>
</dbReference>
<accession>A0A2N7F6C9</accession>
<evidence type="ECO:0000313" key="2">
    <source>
        <dbReference type="Proteomes" id="UP000235330"/>
    </source>
</evidence>
<evidence type="ECO:0000313" key="1">
    <source>
        <dbReference type="EMBL" id="PMJ61221.1"/>
    </source>
</evidence>
<gene>
    <name evidence="1" type="ORF">BCU17_08725</name>
</gene>